<dbReference type="Proteomes" id="UP000231019">
    <property type="component" value="Unassembled WGS sequence"/>
</dbReference>
<protein>
    <submittedName>
        <fullName evidence="1">Uncharacterized protein</fullName>
    </submittedName>
</protein>
<evidence type="ECO:0000313" key="1">
    <source>
        <dbReference type="EMBL" id="PIW16823.1"/>
    </source>
</evidence>
<dbReference type="SUPFAM" id="SSF53756">
    <property type="entry name" value="UDP-Glycosyltransferase/glycogen phosphorylase"/>
    <property type="match status" value="1"/>
</dbReference>
<dbReference type="InterPro" id="IPR045945">
    <property type="entry name" value="DUF6365"/>
</dbReference>
<proteinExistence type="predicted"/>
<reference evidence="1 2" key="1">
    <citation type="submission" date="2017-09" db="EMBL/GenBank/DDBJ databases">
        <title>Depth-based differentiation of microbial function through sediment-hosted aquifers and enrichment of novel symbionts in the deep terrestrial subsurface.</title>
        <authorList>
            <person name="Probst A.J."/>
            <person name="Ladd B."/>
            <person name="Jarett J.K."/>
            <person name="Geller-Mcgrath D.E."/>
            <person name="Sieber C.M."/>
            <person name="Emerson J.B."/>
            <person name="Anantharaman K."/>
            <person name="Thomas B.C."/>
            <person name="Malmstrom R."/>
            <person name="Stieglmeier M."/>
            <person name="Klingl A."/>
            <person name="Woyke T."/>
            <person name="Ryan C.M."/>
            <person name="Banfield J.F."/>
        </authorList>
    </citation>
    <scope>NUCLEOTIDE SEQUENCE [LARGE SCALE GENOMIC DNA]</scope>
    <source>
        <strain evidence="1">CG17_big_fil_post_rev_8_21_14_2_50_48_46</strain>
    </source>
</reference>
<name>A0A2M7G4J7_9BACT</name>
<dbReference type="Pfam" id="PF19892">
    <property type="entry name" value="DUF6365"/>
    <property type="match status" value="1"/>
</dbReference>
<gene>
    <name evidence="1" type="ORF">COW36_11110</name>
</gene>
<organism evidence="1 2">
    <name type="scientific">bacterium (Candidatus Blackallbacteria) CG17_big_fil_post_rev_8_21_14_2_50_48_46</name>
    <dbReference type="NCBI Taxonomy" id="2014261"/>
    <lineage>
        <taxon>Bacteria</taxon>
        <taxon>Candidatus Blackallbacteria</taxon>
    </lineage>
</organism>
<comment type="caution">
    <text evidence="1">The sequence shown here is derived from an EMBL/GenBank/DDBJ whole genome shotgun (WGS) entry which is preliminary data.</text>
</comment>
<dbReference type="EMBL" id="PFFQ01000034">
    <property type="protein sequence ID" value="PIW16823.1"/>
    <property type="molecule type" value="Genomic_DNA"/>
</dbReference>
<evidence type="ECO:0000313" key="2">
    <source>
        <dbReference type="Proteomes" id="UP000231019"/>
    </source>
</evidence>
<dbReference type="AlphaFoldDB" id="A0A2M7G4J7"/>
<dbReference type="Gene3D" id="3.40.50.2000">
    <property type="entry name" value="Glycogen Phosphorylase B"/>
    <property type="match status" value="1"/>
</dbReference>
<accession>A0A2M7G4J7</accession>
<sequence>MKINKFVLIQIAEESFDEALFIPRLIEQLPANSQVYCLSNSISSAFISSITGLRVSMMTENQENNLHDFSTIVVNDEIDAIIVMDLYKYLVTPKDINFLPNWLDEFYKPIYALDYFNLLEYREHQLLLKANIPRAYAEGEEPEPLTISPILLKPFPPNYPLDLSGEQEKVVPWNAVDSMFQVRKETVKSQIRASFQIDENEKIVTLLVDPLLFLKSLEISALGYYMALIEIIGFYLRQFPETRFQFLIVGLFPPQEEMNEIQDLNLKIRYFSHLTADNYLTLIAGSDLLLTHTTRSPLLLDAMVAETPCLVLGNSVIQELLEDQTRELKSFFSPHPFLYDMVHLMMNLNQWTSYLPIFQFTDYPIPYKELDFPEPGMKFQGLIYHFADVFDDLTTVPIFENLLFNPEYMNNFNEQVKLALKRHESFFLSQIIARNAEA</sequence>